<proteinExistence type="inferred from homology"/>
<comment type="caution">
    <text evidence="2">The sequence shown here is derived from an EMBL/GenBank/DDBJ whole genome shotgun (WGS) entry which is preliminary data.</text>
</comment>
<evidence type="ECO:0000256" key="1">
    <source>
        <dbReference type="HAMAP-Rule" id="MF_00800"/>
    </source>
</evidence>
<comment type="similarity">
    <text evidence="1">Belongs to the UPF0340 family.</text>
</comment>
<dbReference type="RefSeq" id="WP_131848278.1">
    <property type="nucleotide sequence ID" value="NZ_SLXV01000008.1"/>
</dbReference>
<sequence length="182" mass="19857">MTTTIYEQTKQVVQSLIQVSGLHEKHLLVIGVSTSEVIGKQIGTGGSDQVAAEIFSAVRELQEEYAFQLAFQCCEHLNRALVMERSTQERTHYPEVSVIPVPQAGGAMASYAFHHLQDPVLVEAVQADAAIDIGDTLIGMHLKPVAVPIRPTQRTIGEARVTMAITRPKLIGGARAVYVLER</sequence>
<keyword evidence="3" id="KW-1185">Reference proteome</keyword>
<dbReference type="SUPFAM" id="SSF110710">
    <property type="entry name" value="TTHA0583/YokD-like"/>
    <property type="match status" value="1"/>
</dbReference>
<dbReference type="HAMAP" id="MF_00800">
    <property type="entry name" value="UPF0340"/>
    <property type="match status" value="1"/>
</dbReference>
<reference evidence="2 3" key="1">
    <citation type="submission" date="2019-03" db="EMBL/GenBank/DDBJ databases">
        <title>Genomic Encyclopedia of Type Strains, Phase IV (KMG-IV): sequencing the most valuable type-strain genomes for metagenomic binning, comparative biology and taxonomic classification.</title>
        <authorList>
            <person name="Goeker M."/>
        </authorList>
    </citation>
    <scope>NUCLEOTIDE SEQUENCE [LARGE SCALE GENOMIC DNA]</scope>
    <source>
        <strain evidence="2 3">DSM 46831</strain>
    </source>
</reference>
<dbReference type="Proteomes" id="UP000294746">
    <property type="component" value="Unassembled WGS sequence"/>
</dbReference>
<dbReference type="Pfam" id="PF04260">
    <property type="entry name" value="DUF436"/>
    <property type="match status" value="1"/>
</dbReference>
<dbReference type="InterPro" id="IPR028345">
    <property type="entry name" value="Antibiotic_NAT-like"/>
</dbReference>
<dbReference type="OrthoDB" id="9803187at2"/>
<gene>
    <name evidence="2" type="ORF">EDD57_10874</name>
</gene>
<dbReference type="InterPro" id="IPR006340">
    <property type="entry name" value="DUF436"/>
</dbReference>
<dbReference type="AlphaFoldDB" id="A0A4R2S2H9"/>
<dbReference type="NCBIfam" id="TIGR01440">
    <property type="entry name" value="TIGR01440 family protein"/>
    <property type="match status" value="1"/>
</dbReference>
<dbReference type="PIRSF" id="PIRSF007510">
    <property type="entry name" value="UCP007510"/>
    <property type="match status" value="1"/>
</dbReference>
<evidence type="ECO:0000313" key="3">
    <source>
        <dbReference type="Proteomes" id="UP000294746"/>
    </source>
</evidence>
<organism evidence="2 3">
    <name type="scientific">Baia soyae</name>
    <dbReference type="NCBI Taxonomy" id="1544746"/>
    <lineage>
        <taxon>Bacteria</taxon>
        <taxon>Bacillati</taxon>
        <taxon>Bacillota</taxon>
        <taxon>Bacilli</taxon>
        <taxon>Bacillales</taxon>
        <taxon>Thermoactinomycetaceae</taxon>
        <taxon>Baia</taxon>
    </lineage>
</organism>
<dbReference type="EMBL" id="SLXV01000008">
    <property type="protein sequence ID" value="TCP69505.1"/>
    <property type="molecule type" value="Genomic_DNA"/>
</dbReference>
<protein>
    <recommendedName>
        <fullName evidence="1">UPF0340 protein EDD57_10874</fullName>
    </recommendedName>
</protein>
<accession>A0A4R2S2H9</accession>
<dbReference type="Gene3D" id="3.40.50.10360">
    <property type="entry name" value="Hypothetical protein TT1679"/>
    <property type="match status" value="1"/>
</dbReference>
<name>A0A4R2S2H9_9BACL</name>
<evidence type="ECO:0000313" key="2">
    <source>
        <dbReference type="EMBL" id="TCP69505.1"/>
    </source>
</evidence>